<keyword evidence="5 7" id="KW-0457">Lysine biosynthesis</keyword>
<evidence type="ECO:0000256" key="7">
    <source>
        <dbReference type="RuleBase" id="RU003738"/>
    </source>
</evidence>
<comment type="pathway">
    <text evidence="5 7">Amino-acid biosynthesis; L-lysine biosynthesis via DAP pathway; L-lysine from DL-2,6-diaminopimelate: step 1/1.</text>
</comment>
<dbReference type="Proteomes" id="UP000242616">
    <property type="component" value="Unassembled WGS sequence"/>
</dbReference>
<evidence type="ECO:0000313" key="10">
    <source>
        <dbReference type="Proteomes" id="UP000242616"/>
    </source>
</evidence>
<keyword evidence="4 5" id="KW-0456">Lyase</keyword>
<dbReference type="PANTHER" id="PTHR43727:SF2">
    <property type="entry name" value="GROUP IV DECARBOXYLASE"/>
    <property type="match status" value="1"/>
</dbReference>
<protein>
    <recommendedName>
        <fullName evidence="5 6">Diaminopimelate decarboxylase</fullName>
        <shortName evidence="5">DAP decarboxylase</shortName>
        <shortName evidence="5">DAPDC</shortName>
        <ecNumber evidence="5 6">4.1.1.20</ecNumber>
    </recommendedName>
</protein>
<evidence type="ECO:0000313" key="9">
    <source>
        <dbReference type="EMBL" id="ONN27308.1"/>
    </source>
</evidence>
<gene>
    <name evidence="5" type="primary">lysA</name>
    <name evidence="9" type="ORF">XJ44_05910</name>
</gene>
<dbReference type="Pfam" id="PF02784">
    <property type="entry name" value="Orn_Arg_deC_N"/>
    <property type="match status" value="1"/>
</dbReference>
<keyword evidence="5" id="KW-0028">Amino-acid biosynthesis</keyword>
<feature type="binding site" evidence="5">
    <location>
        <begin position="242"/>
        <end position="245"/>
    </location>
    <ligand>
        <name>pyridoxal 5'-phosphate</name>
        <dbReference type="ChEBI" id="CHEBI:597326"/>
    </ligand>
</feature>
<dbReference type="InterPro" id="IPR002986">
    <property type="entry name" value="DAP_deCOOHase_LysA"/>
</dbReference>
<dbReference type="PRINTS" id="PR01179">
    <property type="entry name" value="ODADCRBXLASE"/>
</dbReference>
<organism evidence="9 10">
    <name type="scientific">Thermosipho affectus</name>
    <dbReference type="NCBI Taxonomy" id="660294"/>
    <lineage>
        <taxon>Bacteria</taxon>
        <taxon>Thermotogati</taxon>
        <taxon>Thermotogota</taxon>
        <taxon>Thermotogae</taxon>
        <taxon>Thermotogales</taxon>
        <taxon>Fervidobacteriaceae</taxon>
        <taxon>Thermosipho</taxon>
    </lineage>
</organism>
<comment type="subunit">
    <text evidence="5">Homodimer.</text>
</comment>
<dbReference type="HAMAP" id="MF_02120">
    <property type="entry name" value="LysA"/>
    <property type="match status" value="1"/>
</dbReference>
<feature type="binding site" evidence="5">
    <location>
        <position position="281"/>
    </location>
    <ligand>
        <name>substrate</name>
    </ligand>
</feature>
<dbReference type="InterPro" id="IPR022653">
    <property type="entry name" value="De-COase2_pyr-phos_BS"/>
</dbReference>
<dbReference type="PRINTS" id="PR01181">
    <property type="entry name" value="DAPDCRBXLASE"/>
</dbReference>
<comment type="catalytic activity">
    <reaction evidence="5 7">
        <text>meso-2,6-diaminopimelate + H(+) = L-lysine + CO2</text>
        <dbReference type="Rhea" id="RHEA:15101"/>
        <dbReference type="ChEBI" id="CHEBI:15378"/>
        <dbReference type="ChEBI" id="CHEBI:16526"/>
        <dbReference type="ChEBI" id="CHEBI:32551"/>
        <dbReference type="ChEBI" id="CHEBI:57791"/>
        <dbReference type="EC" id="4.1.1.20"/>
    </reaction>
</comment>
<feature type="domain" description="Orn/DAP/Arg decarboxylase 2 N-terminal" evidence="8">
    <location>
        <begin position="21"/>
        <end position="249"/>
    </location>
</feature>
<evidence type="ECO:0000256" key="4">
    <source>
        <dbReference type="ARBA" id="ARBA00023239"/>
    </source>
</evidence>
<evidence type="ECO:0000256" key="2">
    <source>
        <dbReference type="ARBA" id="ARBA00022793"/>
    </source>
</evidence>
<dbReference type="Gene3D" id="3.20.20.10">
    <property type="entry name" value="Alanine racemase"/>
    <property type="match status" value="1"/>
</dbReference>
<comment type="caution">
    <text evidence="9">The sequence shown here is derived from an EMBL/GenBank/DDBJ whole genome shotgun (WGS) entry which is preliminary data.</text>
</comment>
<evidence type="ECO:0000259" key="8">
    <source>
        <dbReference type="Pfam" id="PF02784"/>
    </source>
</evidence>
<evidence type="ECO:0000256" key="6">
    <source>
        <dbReference type="NCBIfam" id="TIGR01048"/>
    </source>
</evidence>
<feature type="binding site" evidence="5">
    <location>
        <position position="285"/>
    </location>
    <ligand>
        <name>substrate</name>
    </ligand>
</feature>
<sequence>MVKKLIEKYGTPLYIYYEEVIEKRIKKVKEVFKNVNFFPTFAVKANNNPNLLRIIHKNGFGMDILGEGELYACKLAGIPGDKIVWNGNGKTTKQKEKMKEYGVKYVNIDSVEEFENLWKNDDEFTLFLRVNPDIDAKTHPYISTGLKNHKFGVSFDLAEKILKTGKIQGLHIHIGSQITTIEPFKEAIEKTLELAQKYNINKINIGGGWGIKYKKEENELNLEKYKKEIIPILTNFEMVINEIGRFIIAPAGILAIKVILVKETENKNFVVTESGMNHLIRPALYNAYHEIEVLNNQEDNITADVVGPLCESGDFLAKNRKIKKPNPGDILIVKNVGAYGYSMANNYNGTTRPVEILIKKDGKDLIIRKGEEISDLYKNVII</sequence>
<dbReference type="InterPro" id="IPR029066">
    <property type="entry name" value="PLP-binding_barrel"/>
</dbReference>
<dbReference type="PROSITE" id="PS00878">
    <property type="entry name" value="ODR_DC_2_1"/>
    <property type="match status" value="1"/>
</dbReference>
<evidence type="ECO:0000256" key="1">
    <source>
        <dbReference type="ARBA" id="ARBA00001933"/>
    </source>
</evidence>
<dbReference type="SUPFAM" id="SSF50621">
    <property type="entry name" value="Alanine racemase C-terminal domain-like"/>
    <property type="match status" value="1"/>
</dbReference>
<evidence type="ECO:0000256" key="3">
    <source>
        <dbReference type="ARBA" id="ARBA00022898"/>
    </source>
</evidence>
<dbReference type="EC" id="4.1.1.20" evidence="5 6"/>
<feature type="binding site" evidence="5">
    <location>
        <position position="339"/>
    </location>
    <ligand>
        <name>pyridoxal 5'-phosphate</name>
        <dbReference type="ChEBI" id="CHEBI:597326"/>
    </ligand>
</feature>
<feature type="binding site" evidence="5">
    <location>
        <position position="245"/>
    </location>
    <ligand>
        <name>substrate</name>
    </ligand>
</feature>
<dbReference type="Gene3D" id="2.40.37.10">
    <property type="entry name" value="Lyase, Ornithine Decarboxylase, Chain A, domain 1"/>
    <property type="match status" value="1"/>
</dbReference>
<dbReference type="InterPro" id="IPR009006">
    <property type="entry name" value="Ala_racemase/Decarboxylase_C"/>
</dbReference>
<comment type="cofactor">
    <cofactor evidence="1 5 7">
        <name>pyridoxal 5'-phosphate</name>
        <dbReference type="ChEBI" id="CHEBI:597326"/>
    </cofactor>
</comment>
<proteinExistence type="inferred from homology"/>
<keyword evidence="2 5" id="KW-0210">Decarboxylase</keyword>
<dbReference type="SUPFAM" id="SSF51419">
    <property type="entry name" value="PLP-binding barrel"/>
    <property type="match status" value="1"/>
</dbReference>
<keyword evidence="10" id="KW-1185">Reference proteome</keyword>
<accession>A0ABX3IIZ8</accession>
<comment type="function">
    <text evidence="5">Specifically catalyzes the decarboxylation of meso-diaminopimelate (meso-DAP) to L-lysine.</text>
</comment>
<feature type="binding site" evidence="5">
    <location>
        <position position="208"/>
    </location>
    <ligand>
        <name>pyridoxal 5'-phosphate</name>
        <dbReference type="ChEBI" id="CHEBI:597326"/>
    </ligand>
</feature>
<feature type="binding site" evidence="5">
    <location>
        <position position="311"/>
    </location>
    <ligand>
        <name>substrate</name>
    </ligand>
</feature>
<dbReference type="NCBIfam" id="TIGR01048">
    <property type="entry name" value="lysA"/>
    <property type="match status" value="1"/>
</dbReference>
<keyword evidence="3 5" id="KW-0663">Pyridoxal phosphate</keyword>
<dbReference type="InterPro" id="IPR000183">
    <property type="entry name" value="Orn/DAP/Arg_de-COase"/>
</dbReference>
<evidence type="ECO:0000256" key="5">
    <source>
        <dbReference type="HAMAP-Rule" id="MF_02120"/>
    </source>
</evidence>
<dbReference type="InterPro" id="IPR022644">
    <property type="entry name" value="De-COase2_N"/>
</dbReference>
<comment type="similarity">
    <text evidence="5">Belongs to the Orn/Lys/Arg decarboxylase class-II family. LysA subfamily.</text>
</comment>
<feature type="modified residue" description="N6-(pyridoxal phosphate)lysine" evidence="5">
    <location>
        <position position="44"/>
    </location>
</feature>
<feature type="binding site" evidence="5">
    <location>
        <position position="339"/>
    </location>
    <ligand>
        <name>substrate</name>
    </ligand>
</feature>
<dbReference type="CDD" id="cd06828">
    <property type="entry name" value="PLPDE_III_DapDC"/>
    <property type="match status" value="1"/>
</dbReference>
<dbReference type="PANTHER" id="PTHR43727">
    <property type="entry name" value="DIAMINOPIMELATE DECARBOXYLASE"/>
    <property type="match status" value="1"/>
</dbReference>
<reference evidence="9 10" key="1">
    <citation type="submission" date="2015-06" db="EMBL/GenBank/DDBJ databases">
        <title>Genome sequencing of Thermotogales isolates from hydrothermal vents.</title>
        <authorList>
            <person name="Haverkamp T.H."/>
            <person name="Kublanov I.V."/>
            <person name="Nesbo C.L."/>
        </authorList>
    </citation>
    <scope>NUCLEOTIDE SEQUENCE [LARGE SCALE GENOMIC DNA]</scope>
    <source>
        <strain evidence="10">ik275mar</strain>
    </source>
</reference>
<dbReference type="EMBL" id="LBFC01000018">
    <property type="protein sequence ID" value="ONN27308.1"/>
    <property type="molecule type" value="Genomic_DNA"/>
</dbReference>
<name>A0ABX3IIZ8_9BACT</name>